<protein>
    <submittedName>
        <fullName evidence="1">Uncharacterized protein</fullName>
    </submittedName>
</protein>
<comment type="caution">
    <text evidence="1">The sequence shown here is derived from an EMBL/GenBank/DDBJ whole genome shotgun (WGS) entry which is preliminary data.</text>
</comment>
<dbReference type="AlphaFoldDB" id="A0AAV4RUL7"/>
<organism evidence="1 2">
    <name type="scientific">Caerostris extrusa</name>
    <name type="common">Bark spider</name>
    <name type="synonym">Caerostris bankana</name>
    <dbReference type="NCBI Taxonomy" id="172846"/>
    <lineage>
        <taxon>Eukaryota</taxon>
        <taxon>Metazoa</taxon>
        <taxon>Ecdysozoa</taxon>
        <taxon>Arthropoda</taxon>
        <taxon>Chelicerata</taxon>
        <taxon>Arachnida</taxon>
        <taxon>Araneae</taxon>
        <taxon>Araneomorphae</taxon>
        <taxon>Entelegynae</taxon>
        <taxon>Araneoidea</taxon>
        <taxon>Araneidae</taxon>
        <taxon>Caerostris</taxon>
    </lineage>
</organism>
<evidence type="ECO:0000313" key="1">
    <source>
        <dbReference type="EMBL" id="GIY25057.1"/>
    </source>
</evidence>
<sequence length="157" mass="17984">MITIIFEAQEIEAWMDQALWVVDDGLTNLFALIANLNERTQSVSVSSFFFQISLSCLRFLYGSQHPNGFRACSDGGYDRTENFRKFSETLHFLELLRRSCRCRHLALLRHQGARCQWKPRDRGDQQQHGEGGKGEGILREKVVTAHANSSHQQPGFL</sequence>
<keyword evidence="2" id="KW-1185">Reference proteome</keyword>
<reference evidence="1 2" key="1">
    <citation type="submission" date="2021-06" db="EMBL/GenBank/DDBJ databases">
        <title>Caerostris extrusa draft genome.</title>
        <authorList>
            <person name="Kono N."/>
            <person name="Arakawa K."/>
        </authorList>
    </citation>
    <scope>NUCLEOTIDE SEQUENCE [LARGE SCALE GENOMIC DNA]</scope>
</reference>
<accession>A0AAV4RUL7</accession>
<gene>
    <name evidence="1" type="ORF">CEXT_243641</name>
</gene>
<name>A0AAV4RUL7_CAEEX</name>
<dbReference type="EMBL" id="BPLR01008485">
    <property type="protein sequence ID" value="GIY25057.1"/>
    <property type="molecule type" value="Genomic_DNA"/>
</dbReference>
<proteinExistence type="predicted"/>
<dbReference type="Proteomes" id="UP001054945">
    <property type="component" value="Unassembled WGS sequence"/>
</dbReference>
<evidence type="ECO:0000313" key="2">
    <source>
        <dbReference type="Proteomes" id="UP001054945"/>
    </source>
</evidence>